<protein>
    <submittedName>
        <fullName evidence="1">Uncharacterized protein</fullName>
    </submittedName>
</protein>
<dbReference type="EMBL" id="JBFOLJ010000010">
    <property type="protein sequence ID" value="KAL2500367.1"/>
    <property type="molecule type" value="Genomic_DNA"/>
</dbReference>
<dbReference type="Proteomes" id="UP001604277">
    <property type="component" value="Unassembled WGS sequence"/>
</dbReference>
<accession>A0ABD1SI16</accession>
<comment type="caution">
    <text evidence="1">The sequence shown here is derived from an EMBL/GenBank/DDBJ whole genome shotgun (WGS) entry which is preliminary data.</text>
</comment>
<keyword evidence="2" id="KW-1185">Reference proteome</keyword>
<reference evidence="2" key="1">
    <citation type="submission" date="2024-07" db="EMBL/GenBank/DDBJ databases">
        <title>Two chromosome-level genome assemblies of Korean endemic species Abeliophyllum distichum and Forsythia ovata (Oleaceae).</title>
        <authorList>
            <person name="Jang H."/>
        </authorList>
    </citation>
    <scope>NUCLEOTIDE SEQUENCE [LARGE SCALE GENOMIC DNA]</scope>
</reference>
<proteinExistence type="predicted"/>
<name>A0ABD1SI16_9LAMI</name>
<sequence length="126" mass="13767">MASKVPAPVEKSNVASLAEPISVPEVAPDLPTVTANVSQKQPKAGVTSHLTDTETLADIQGHLEKNVIQEQPEHIEEEEDFTLNKGHNSKSNENIAYIESLTSLQYKFSIKSSPNIIPRIRGVRTP</sequence>
<evidence type="ECO:0000313" key="1">
    <source>
        <dbReference type="EMBL" id="KAL2500367.1"/>
    </source>
</evidence>
<evidence type="ECO:0000313" key="2">
    <source>
        <dbReference type="Proteomes" id="UP001604277"/>
    </source>
</evidence>
<dbReference type="AlphaFoldDB" id="A0ABD1SI16"/>
<gene>
    <name evidence="1" type="ORF">Fot_34215</name>
</gene>
<organism evidence="1 2">
    <name type="scientific">Forsythia ovata</name>
    <dbReference type="NCBI Taxonomy" id="205694"/>
    <lineage>
        <taxon>Eukaryota</taxon>
        <taxon>Viridiplantae</taxon>
        <taxon>Streptophyta</taxon>
        <taxon>Embryophyta</taxon>
        <taxon>Tracheophyta</taxon>
        <taxon>Spermatophyta</taxon>
        <taxon>Magnoliopsida</taxon>
        <taxon>eudicotyledons</taxon>
        <taxon>Gunneridae</taxon>
        <taxon>Pentapetalae</taxon>
        <taxon>asterids</taxon>
        <taxon>lamiids</taxon>
        <taxon>Lamiales</taxon>
        <taxon>Oleaceae</taxon>
        <taxon>Forsythieae</taxon>
        <taxon>Forsythia</taxon>
    </lineage>
</organism>